<dbReference type="Pfam" id="PF00015">
    <property type="entry name" value="MCPsignal"/>
    <property type="match status" value="1"/>
</dbReference>
<evidence type="ECO:0000256" key="2">
    <source>
        <dbReference type="ARBA" id="ARBA00029447"/>
    </source>
</evidence>
<dbReference type="SMART" id="SM00283">
    <property type="entry name" value="MA"/>
    <property type="match status" value="1"/>
</dbReference>
<comment type="caution">
    <text evidence="7">The sequence shown here is derived from an EMBL/GenBank/DDBJ whole genome shotgun (WGS) entry which is preliminary data.</text>
</comment>
<dbReference type="PANTHER" id="PTHR43531:SF14">
    <property type="entry name" value="METHYL-ACCEPTING CHEMOTAXIS PROTEIN I-RELATED"/>
    <property type="match status" value="1"/>
</dbReference>
<dbReference type="Pfam" id="PF00672">
    <property type="entry name" value="HAMP"/>
    <property type="match status" value="1"/>
</dbReference>
<gene>
    <name evidence="7" type="ORF">ACG01O_03875</name>
</gene>
<dbReference type="InterPro" id="IPR004089">
    <property type="entry name" value="MCPsignal_dom"/>
</dbReference>
<dbReference type="PROSITE" id="PS50885">
    <property type="entry name" value="HAMP"/>
    <property type="match status" value="1"/>
</dbReference>
<evidence type="ECO:0000256" key="4">
    <source>
        <dbReference type="SAM" id="Phobius"/>
    </source>
</evidence>
<dbReference type="EMBL" id="JBIGIB010000001">
    <property type="protein sequence ID" value="MFG6465740.1"/>
    <property type="molecule type" value="Genomic_DNA"/>
</dbReference>
<dbReference type="SMART" id="SM00304">
    <property type="entry name" value="HAMP"/>
    <property type="match status" value="1"/>
</dbReference>
<dbReference type="CDD" id="cd06225">
    <property type="entry name" value="HAMP"/>
    <property type="match status" value="1"/>
</dbReference>
<keyword evidence="4" id="KW-1133">Transmembrane helix</keyword>
<dbReference type="PROSITE" id="PS50111">
    <property type="entry name" value="CHEMOTAXIS_TRANSDUC_2"/>
    <property type="match status" value="1"/>
</dbReference>
<organism evidence="7 8">
    <name type="scientific">Pelomonas baiyunensis</name>
    <dbReference type="NCBI Taxonomy" id="3299026"/>
    <lineage>
        <taxon>Bacteria</taxon>
        <taxon>Pseudomonadati</taxon>
        <taxon>Pseudomonadota</taxon>
        <taxon>Betaproteobacteria</taxon>
        <taxon>Burkholderiales</taxon>
        <taxon>Sphaerotilaceae</taxon>
        <taxon>Roseateles</taxon>
    </lineage>
</organism>
<dbReference type="InterPro" id="IPR051310">
    <property type="entry name" value="MCP_chemotaxis"/>
</dbReference>
<proteinExistence type="inferred from homology"/>
<evidence type="ECO:0000259" key="5">
    <source>
        <dbReference type="PROSITE" id="PS50111"/>
    </source>
</evidence>
<dbReference type="InterPro" id="IPR003660">
    <property type="entry name" value="HAMP_dom"/>
</dbReference>
<evidence type="ECO:0000256" key="1">
    <source>
        <dbReference type="ARBA" id="ARBA00022481"/>
    </source>
</evidence>
<comment type="similarity">
    <text evidence="2">Belongs to the methyl-accepting chemotaxis (MCP) protein family.</text>
</comment>
<feature type="domain" description="Methyl-accepting transducer" evidence="5">
    <location>
        <begin position="395"/>
        <end position="624"/>
    </location>
</feature>
<keyword evidence="3" id="KW-0807">Transducer</keyword>
<evidence type="ECO:0000256" key="3">
    <source>
        <dbReference type="PROSITE-ProRule" id="PRU00284"/>
    </source>
</evidence>
<keyword evidence="8" id="KW-1185">Reference proteome</keyword>
<dbReference type="RefSeq" id="WP_394381552.1">
    <property type="nucleotide sequence ID" value="NZ_JBIGIB010000001.1"/>
</dbReference>
<dbReference type="Proteomes" id="UP001606303">
    <property type="component" value="Unassembled WGS sequence"/>
</dbReference>
<dbReference type="Gene3D" id="1.10.287.950">
    <property type="entry name" value="Methyl-accepting chemotaxis protein"/>
    <property type="match status" value="1"/>
</dbReference>
<keyword evidence="1" id="KW-0488">Methylation</keyword>
<evidence type="ECO:0000313" key="7">
    <source>
        <dbReference type="EMBL" id="MFG6465740.1"/>
    </source>
</evidence>
<dbReference type="PANTHER" id="PTHR43531">
    <property type="entry name" value="PROTEIN ICFG"/>
    <property type="match status" value="1"/>
</dbReference>
<accession>A0ABW7GUX5</accession>
<sequence length="658" mass="69056">MSLLKFSEHWSLRTRLSLVAVLALLLGLVPSGVLLHQFVAQLDVVAQEHQALPANRAWQAVLAALQQQRLLGAEALSTRPDQKPQALAAAARVLEALAAVEPTVQAGTLPADAARTQLEHLQRLRQAHAPLRQALDQGPLDAPRLLAAQTQLAQTAFDAVADLNAASGLLLDPEPASYFAIIAGLQAAPRVQDALSELAALARAAAVDDLASMSAAHTRYREHAAQMLTHLQLALQAGDPALQAELQPLAEQARAQRSQVDATLEAAAKDVNFPLDQLATRLTEAAGVQAQLSQRVVQALETGLTARANAARWHRNLVAVLLPATLALMVFVMVRSIRQLLRPVAQMVEVTERIAAGDLSQAVPGGRRDELGRVLAALGHMQDRLRGLVQHIHGDAGRIRHAVGEIAAGNQDLADRTEQAAARLQQTTSHLQSLTRAVQHSSTSARETEALAASAAAAATQGGQVVGEVVHTMRSIEDASRRIADITGLIDGIAFQTNILALNAAVEAARAGDAGRGFAVVATEVRALAQRSATAAREIKHLIGQSVERVDAGTALAAEAGRSVEAILSQVGAMTQLIHAMADQTRTQAQQTADVGEAVQAIDAMTQQNAALVEQAAAAATSLQSQAEGMESTVNAFRLQAHGGAAAPRAEVADTIGA</sequence>
<dbReference type="SUPFAM" id="SSF58104">
    <property type="entry name" value="Methyl-accepting chemotaxis protein (MCP) signaling domain"/>
    <property type="match status" value="1"/>
</dbReference>
<reference evidence="7 8" key="1">
    <citation type="submission" date="2024-08" db="EMBL/GenBank/DDBJ databases">
        <authorList>
            <person name="Lu H."/>
        </authorList>
    </citation>
    <scope>NUCLEOTIDE SEQUENCE [LARGE SCALE GENOMIC DNA]</scope>
    <source>
        <strain evidence="7 8">BYS87W</strain>
    </source>
</reference>
<name>A0ABW7GUX5_9BURK</name>
<evidence type="ECO:0000313" key="8">
    <source>
        <dbReference type="Proteomes" id="UP001606303"/>
    </source>
</evidence>
<keyword evidence="4" id="KW-0812">Transmembrane</keyword>
<keyword evidence="4" id="KW-0472">Membrane</keyword>
<evidence type="ECO:0000259" key="6">
    <source>
        <dbReference type="PROSITE" id="PS50885"/>
    </source>
</evidence>
<feature type="domain" description="HAMP" evidence="6">
    <location>
        <begin position="338"/>
        <end position="390"/>
    </location>
</feature>
<feature type="transmembrane region" description="Helical" evidence="4">
    <location>
        <begin position="317"/>
        <end position="337"/>
    </location>
</feature>
<protein>
    <submittedName>
        <fullName evidence="7">Methyl-accepting chemotaxis protein</fullName>
    </submittedName>
</protein>